<gene>
    <name evidence="2" type="ORF">JQC72_04235</name>
</gene>
<feature type="domain" description="SGNH hydrolase-type esterase" evidence="1">
    <location>
        <begin position="8"/>
        <end position="188"/>
    </location>
</feature>
<dbReference type="PANTHER" id="PTHR30383">
    <property type="entry name" value="THIOESTERASE 1/PROTEASE 1/LYSOPHOSPHOLIPASE L1"/>
    <property type="match status" value="1"/>
</dbReference>
<dbReference type="Pfam" id="PF13472">
    <property type="entry name" value="Lipase_GDSL_2"/>
    <property type="match status" value="1"/>
</dbReference>
<dbReference type="Proteomes" id="UP001177120">
    <property type="component" value="Unassembled WGS sequence"/>
</dbReference>
<dbReference type="EMBL" id="JAFHAP010000004">
    <property type="protein sequence ID" value="MBN2908729.1"/>
    <property type="molecule type" value="Genomic_DNA"/>
</dbReference>
<dbReference type="Gene3D" id="3.40.50.1110">
    <property type="entry name" value="SGNH hydrolase"/>
    <property type="match status" value="1"/>
</dbReference>
<dbReference type="InterPro" id="IPR051532">
    <property type="entry name" value="Ester_Hydrolysis_Enzymes"/>
</dbReference>
<evidence type="ECO:0000313" key="3">
    <source>
        <dbReference type="Proteomes" id="UP001177120"/>
    </source>
</evidence>
<evidence type="ECO:0000313" key="2">
    <source>
        <dbReference type="EMBL" id="MBN2908729.1"/>
    </source>
</evidence>
<dbReference type="SUPFAM" id="SSF52266">
    <property type="entry name" value="SGNH hydrolase"/>
    <property type="match status" value="1"/>
</dbReference>
<keyword evidence="3" id="KW-1185">Reference proteome</keyword>
<comment type="caution">
    <text evidence="2">The sequence shown here is derived from an EMBL/GenBank/DDBJ whole genome shotgun (WGS) entry which is preliminary data.</text>
</comment>
<protein>
    <recommendedName>
        <fullName evidence="1">SGNH hydrolase-type esterase domain-containing protein</fullName>
    </recommendedName>
</protein>
<dbReference type="RefSeq" id="WP_205493096.1">
    <property type="nucleotide sequence ID" value="NZ_JAFHAP010000004.1"/>
</dbReference>
<dbReference type="PANTHER" id="PTHR30383:SF5">
    <property type="entry name" value="SGNH HYDROLASE-TYPE ESTERASE DOMAIN-CONTAINING PROTEIN"/>
    <property type="match status" value="1"/>
</dbReference>
<dbReference type="InterPro" id="IPR036514">
    <property type="entry name" value="SGNH_hydro_sf"/>
</dbReference>
<sequence>MSEIAYLALGDSLTEGIGARVPFVEQFFNHLRRTEDCRLRNWGVSGMTSEELFSMLGNPGIGRLIARMSHITVTTGGCDFIRTYETNGVSIISLTRTMRRVQKQVDRILGLLRQYNPEATIHLLGFYLPLPAYEQSLWLATRLITSMNQAYQRLCRQHGVHWVDPFDTFLHRHDYFADEVHPNQKGHDELARLFIQASDPERVESDEGLPDQSTKVIS</sequence>
<name>A0ABS2WH34_9BACL</name>
<proteinExistence type="predicted"/>
<dbReference type="InterPro" id="IPR013830">
    <property type="entry name" value="SGNH_hydro"/>
</dbReference>
<reference evidence="2" key="1">
    <citation type="journal article" date="2024" name="Int. J. Syst. Evol. Microbiol.">
        <title>Polycladomyces zharkentensis sp. nov., a novel thermophilic cellulose- and starch-degrading member of the Bacillota from a geothermal aquifer in Kazakhstan.</title>
        <authorList>
            <person name="Mashzhan A."/>
            <person name="Kistaubayeva A."/>
            <person name="Javier-Lopez R."/>
            <person name="Bissenova U."/>
            <person name="Bissenbay A."/>
            <person name="Birkeland N.K."/>
        </authorList>
    </citation>
    <scope>NUCLEOTIDE SEQUENCE</scope>
    <source>
        <strain evidence="2">ZKZ2T</strain>
    </source>
</reference>
<accession>A0ABS2WH34</accession>
<evidence type="ECO:0000259" key="1">
    <source>
        <dbReference type="Pfam" id="PF13472"/>
    </source>
</evidence>
<organism evidence="2 3">
    <name type="scientific">Polycladomyces zharkentensis</name>
    <dbReference type="NCBI Taxonomy" id="2807616"/>
    <lineage>
        <taxon>Bacteria</taxon>
        <taxon>Bacillati</taxon>
        <taxon>Bacillota</taxon>
        <taxon>Bacilli</taxon>
        <taxon>Bacillales</taxon>
        <taxon>Thermoactinomycetaceae</taxon>
        <taxon>Polycladomyces</taxon>
    </lineage>
</organism>